<keyword evidence="3" id="KW-1185">Reference proteome</keyword>
<accession>A0AAV7MBL6</accession>
<reference evidence="2" key="1">
    <citation type="journal article" date="2022" name="bioRxiv">
        <title>Sequencing and chromosome-scale assembly of the giantPleurodeles waltlgenome.</title>
        <authorList>
            <person name="Brown T."/>
            <person name="Elewa A."/>
            <person name="Iarovenko S."/>
            <person name="Subramanian E."/>
            <person name="Araus A.J."/>
            <person name="Petzold A."/>
            <person name="Susuki M."/>
            <person name="Suzuki K.-i.T."/>
            <person name="Hayashi T."/>
            <person name="Toyoda A."/>
            <person name="Oliveira C."/>
            <person name="Osipova E."/>
            <person name="Leigh N.D."/>
            <person name="Simon A."/>
            <person name="Yun M.H."/>
        </authorList>
    </citation>
    <scope>NUCLEOTIDE SEQUENCE</scope>
    <source>
        <strain evidence="2">20211129_DDA</strain>
        <tissue evidence="2">Liver</tissue>
    </source>
</reference>
<evidence type="ECO:0000256" key="1">
    <source>
        <dbReference type="SAM" id="MobiDB-lite"/>
    </source>
</evidence>
<feature type="region of interest" description="Disordered" evidence="1">
    <location>
        <begin position="250"/>
        <end position="271"/>
    </location>
</feature>
<evidence type="ECO:0000313" key="2">
    <source>
        <dbReference type="EMBL" id="KAJ1099919.1"/>
    </source>
</evidence>
<comment type="caution">
    <text evidence="2">The sequence shown here is derived from an EMBL/GenBank/DDBJ whole genome shotgun (WGS) entry which is preliminary data.</text>
</comment>
<evidence type="ECO:0000313" key="3">
    <source>
        <dbReference type="Proteomes" id="UP001066276"/>
    </source>
</evidence>
<gene>
    <name evidence="2" type="ORF">NDU88_005012</name>
</gene>
<proteinExistence type="predicted"/>
<dbReference type="EMBL" id="JANPWB010000014">
    <property type="protein sequence ID" value="KAJ1099919.1"/>
    <property type="molecule type" value="Genomic_DNA"/>
</dbReference>
<dbReference type="Proteomes" id="UP001066276">
    <property type="component" value="Chromosome 10"/>
</dbReference>
<name>A0AAV7MBL6_PLEWA</name>
<organism evidence="2 3">
    <name type="scientific">Pleurodeles waltl</name>
    <name type="common">Iberian ribbed newt</name>
    <dbReference type="NCBI Taxonomy" id="8319"/>
    <lineage>
        <taxon>Eukaryota</taxon>
        <taxon>Metazoa</taxon>
        <taxon>Chordata</taxon>
        <taxon>Craniata</taxon>
        <taxon>Vertebrata</taxon>
        <taxon>Euteleostomi</taxon>
        <taxon>Amphibia</taxon>
        <taxon>Batrachia</taxon>
        <taxon>Caudata</taxon>
        <taxon>Salamandroidea</taxon>
        <taxon>Salamandridae</taxon>
        <taxon>Pleurodelinae</taxon>
        <taxon>Pleurodeles</taxon>
    </lineage>
</organism>
<sequence>MKEPILIVSDSDGDDPLGNFSKKGVMSELESVGRSENKILVQWVPRLVSPMLHKVQHWDVENRTLIQTGQFVEVMNKCECTVAGVAFDEAELGDSWGGVQVGEDFGNPVCDHGVPGCGKALASSGQEQHMSEAGQGRPAFTSGHMVGVITPLRHLEEERVRPGAAHPTSGDAFLSSQVWKRHIAYDEPSTSQSASGLTQDIGFEECLDFDEGHKTVVLVGGLQRDLGGQGNNKSWSFVVLQGQRKATVWSDRRDDERSASGSAGNLSRGEERTFNSGFKGWGLMGLGSAGGKARVQDMGVQTCSSSNDVVISKVGDSEVSVSSNKAEPVRLA</sequence>
<protein>
    <submittedName>
        <fullName evidence="2">Uncharacterized protein</fullName>
    </submittedName>
</protein>
<dbReference type="AlphaFoldDB" id="A0AAV7MBL6"/>